<accession>A0A4S8R9S0</accession>
<evidence type="ECO:0000313" key="2">
    <source>
        <dbReference type="Proteomes" id="UP000308671"/>
    </source>
</evidence>
<reference evidence="1 2" key="1">
    <citation type="submission" date="2017-12" db="EMBL/GenBank/DDBJ databases">
        <title>Comparative genomics of Botrytis spp.</title>
        <authorList>
            <person name="Valero-Jimenez C.A."/>
            <person name="Tapia P."/>
            <person name="Veloso J."/>
            <person name="Silva-Moreno E."/>
            <person name="Staats M."/>
            <person name="Valdes J.H."/>
            <person name="Van Kan J.A.L."/>
        </authorList>
    </citation>
    <scope>NUCLEOTIDE SEQUENCE [LARGE SCALE GENOMIC DNA]</scope>
    <source>
        <strain evidence="1 2">MUCL435</strain>
    </source>
</reference>
<dbReference type="Proteomes" id="UP000308671">
    <property type="component" value="Unassembled WGS sequence"/>
</dbReference>
<name>A0A4S8R9S0_9HELO</name>
<proteinExistence type="predicted"/>
<dbReference type="OrthoDB" id="3535050at2759"/>
<evidence type="ECO:0000313" key="1">
    <source>
        <dbReference type="EMBL" id="THV53125.1"/>
    </source>
</evidence>
<gene>
    <name evidence="1" type="ORF">BGAL_0059g00350</name>
</gene>
<sequence length="653" mass="73206">MNVVVVARTSLGYLQLASIQNRDGLIHDVLFNLCANIIKIYSSSTNSIQIQHELGSATLIGSRDNLTNNHRRKTLFPFIQTCLAIGFTFIPSIGYEAANDTISMKEFDPDLDRSKPYLVFDITDLKDVGYCFFHVGSCKWNSLDQIYAPSMTPLSASVFFAGGHHASKSGRTMTPYQNYDNYLDQFRPGLNNLTDHIFTVNQNQSVTGALSLQILAETKLFNELHLQTPANFRRLLDRVSVIPSFSSTAISKSREKPLRLSRYHNSRELLGSALENQSVIDLGHPYNLSSGHVLHILEKPMSSVNRGNVTVLSLCGNNLISPATLVTIFAALPNLKDVYLLDTSGIPLSRKMEILQGTKVSGFHDSELYSMAFKPAAGSLGYGHIDPPHFLVSQVIYVLSSDENISGLSSKRANNSWPFQEGVYALSLREVNLTLPFLINGFADFLRVLSNPDTNRRHVAHGTRVLAKTMAISEMNNDMKIAPIANNLFKFNLTRDEKKGNSWINYTRQKPRVTPPGKWNLIIVSQPYKPFPGAVKHSFRHRYAFIKMKEHGTHVEANAGQECTGSIAFVKTYEPQLVVNDFDQFLQQVVTGEEDDRIIEKARDFWKRGTALLDLQRCSEAEAKVIAKEAKLFFATKNDNGRIMLRVFEQETS</sequence>
<dbReference type="EMBL" id="PQXL01000059">
    <property type="protein sequence ID" value="THV53125.1"/>
    <property type="molecule type" value="Genomic_DNA"/>
</dbReference>
<protein>
    <submittedName>
        <fullName evidence="1">Uncharacterized protein</fullName>
    </submittedName>
</protein>
<comment type="caution">
    <text evidence="1">The sequence shown here is derived from an EMBL/GenBank/DDBJ whole genome shotgun (WGS) entry which is preliminary data.</text>
</comment>
<dbReference type="AlphaFoldDB" id="A0A4S8R9S0"/>
<organism evidence="1 2">
    <name type="scientific">Botrytis galanthina</name>
    <dbReference type="NCBI Taxonomy" id="278940"/>
    <lineage>
        <taxon>Eukaryota</taxon>
        <taxon>Fungi</taxon>
        <taxon>Dikarya</taxon>
        <taxon>Ascomycota</taxon>
        <taxon>Pezizomycotina</taxon>
        <taxon>Leotiomycetes</taxon>
        <taxon>Helotiales</taxon>
        <taxon>Sclerotiniaceae</taxon>
        <taxon>Botrytis</taxon>
    </lineage>
</organism>
<keyword evidence="2" id="KW-1185">Reference proteome</keyword>